<feature type="domain" description="EGF-like" evidence="4">
    <location>
        <begin position="1000"/>
        <end position="1032"/>
    </location>
</feature>
<dbReference type="PANTHER" id="PTHR14949">
    <property type="entry name" value="EGF-LIKE-DOMAIN, MULTIPLE 7, 8"/>
    <property type="match status" value="1"/>
</dbReference>
<dbReference type="GO" id="GO:0005102">
    <property type="term" value="F:signaling receptor binding"/>
    <property type="evidence" value="ECO:0007669"/>
    <property type="project" value="TreeGrafter"/>
</dbReference>
<dbReference type="AlphaFoldDB" id="A0A9Q1BLI9"/>
<dbReference type="EMBL" id="JAIZAY010000015">
    <property type="protein sequence ID" value="KAJ8028808.1"/>
    <property type="molecule type" value="Genomic_DNA"/>
</dbReference>
<feature type="disulfide bond" evidence="3">
    <location>
        <begin position="1100"/>
        <end position="1110"/>
    </location>
</feature>
<gene>
    <name evidence="6" type="ORF">HOLleu_31156</name>
</gene>
<keyword evidence="7" id="KW-1185">Reference proteome</keyword>
<dbReference type="PROSITE" id="PS50026">
    <property type="entry name" value="EGF_3"/>
    <property type="match status" value="4"/>
</dbReference>
<evidence type="ECO:0000256" key="3">
    <source>
        <dbReference type="PROSITE-ProRule" id="PRU00076"/>
    </source>
</evidence>
<feature type="disulfide bond" evidence="3">
    <location>
        <begin position="958"/>
        <end position="967"/>
    </location>
</feature>
<dbReference type="InterPro" id="IPR013642">
    <property type="entry name" value="CLCA_N"/>
</dbReference>
<dbReference type="SMART" id="SM00181">
    <property type="entry name" value="EGF"/>
    <property type="match status" value="6"/>
</dbReference>
<dbReference type="GO" id="GO:0009986">
    <property type="term" value="C:cell surface"/>
    <property type="evidence" value="ECO:0007669"/>
    <property type="project" value="TreeGrafter"/>
</dbReference>
<dbReference type="InterPro" id="IPR050969">
    <property type="entry name" value="Dev_Signal_Modulators"/>
</dbReference>
<evidence type="ECO:0000256" key="1">
    <source>
        <dbReference type="ARBA" id="ARBA00022729"/>
    </source>
</evidence>
<dbReference type="Gene3D" id="2.10.25.10">
    <property type="entry name" value="Laminin"/>
    <property type="match status" value="5"/>
</dbReference>
<dbReference type="PROSITE" id="PS50234">
    <property type="entry name" value="VWFA"/>
    <property type="match status" value="1"/>
</dbReference>
<dbReference type="CDD" id="cd00054">
    <property type="entry name" value="EGF_CA"/>
    <property type="match status" value="6"/>
</dbReference>
<feature type="disulfide bond" evidence="3">
    <location>
        <begin position="1118"/>
        <end position="1127"/>
    </location>
</feature>
<feature type="disulfide bond" evidence="3">
    <location>
        <begin position="940"/>
        <end position="950"/>
    </location>
</feature>
<feature type="disulfide bond" evidence="3">
    <location>
        <begin position="1068"/>
        <end position="1078"/>
    </location>
</feature>
<dbReference type="SUPFAM" id="SSF53300">
    <property type="entry name" value="vWA-like"/>
    <property type="match status" value="1"/>
</dbReference>
<reference evidence="6" key="1">
    <citation type="submission" date="2021-10" db="EMBL/GenBank/DDBJ databases">
        <title>Tropical sea cucumber genome reveals ecological adaptation and Cuvierian tubules defense mechanism.</title>
        <authorList>
            <person name="Chen T."/>
        </authorList>
    </citation>
    <scope>NUCLEOTIDE SEQUENCE</scope>
    <source>
        <strain evidence="6">Nanhai2018</strain>
        <tissue evidence="6">Muscle</tissue>
    </source>
</reference>
<protein>
    <submittedName>
        <fullName evidence="6">Calcium-activated chloride channel regulator 1</fullName>
    </submittedName>
</protein>
<comment type="caution">
    <text evidence="6">The sequence shown here is derived from an EMBL/GenBank/DDBJ whole genome shotgun (WGS) entry which is preliminary data.</text>
</comment>
<dbReference type="Gene3D" id="3.40.50.410">
    <property type="entry name" value="von Willebrand factor, type A domain"/>
    <property type="match status" value="1"/>
</dbReference>
<evidence type="ECO:0000256" key="2">
    <source>
        <dbReference type="ARBA" id="ARBA00023157"/>
    </source>
</evidence>
<dbReference type="NCBIfam" id="NF041940">
    <property type="entry name" value="choice_anch_X"/>
    <property type="match status" value="1"/>
</dbReference>
<keyword evidence="1" id="KW-0732">Signal</keyword>
<comment type="caution">
    <text evidence="3">Lacks conserved residue(s) required for the propagation of feature annotation.</text>
</comment>
<feature type="disulfide bond" evidence="3">
    <location>
        <begin position="1022"/>
        <end position="1031"/>
    </location>
</feature>
<evidence type="ECO:0000259" key="5">
    <source>
        <dbReference type="PROSITE" id="PS50234"/>
    </source>
</evidence>
<proteinExistence type="predicted"/>
<feature type="domain" description="EGF-like" evidence="4">
    <location>
        <begin position="1097"/>
        <end position="1128"/>
    </location>
</feature>
<evidence type="ECO:0000313" key="6">
    <source>
        <dbReference type="EMBL" id="KAJ8028808.1"/>
    </source>
</evidence>
<dbReference type="PROSITE" id="PS01186">
    <property type="entry name" value="EGF_2"/>
    <property type="match status" value="3"/>
</dbReference>
<dbReference type="Pfam" id="PF08434">
    <property type="entry name" value="CLCA"/>
    <property type="match status" value="1"/>
</dbReference>
<dbReference type="OrthoDB" id="10045365at2759"/>
<feature type="domain" description="EGF-like" evidence="4">
    <location>
        <begin position="1064"/>
        <end position="1096"/>
    </location>
</feature>
<evidence type="ECO:0000259" key="4">
    <source>
        <dbReference type="PROSITE" id="PS50026"/>
    </source>
</evidence>
<feature type="domain" description="VWFA" evidence="5">
    <location>
        <begin position="314"/>
        <end position="484"/>
    </location>
</feature>
<keyword evidence="2 3" id="KW-1015">Disulfide bond</keyword>
<dbReference type="CDD" id="cd00198">
    <property type="entry name" value="vWFA"/>
    <property type="match status" value="1"/>
</dbReference>
<feature type="domain" description="EGF-like" evidence="4">
    <location>
        <begin position="936"/>
        <end position="968"/>
    </location>
</feature>
<dbReference type="InterPro" id="IPR000742">
    <property type="entry name" value="EGF"/>
</dbReference>
<sequence>MVYLLLLYAGPGRSVAGLYRSFSFGQFLSPIAGRYSRMFVKASPYLYTATKRRAFFKEVTILVPSSWSDDPSYGSARKETFEGADIIVAPRNPRFAPDEEAPASPYTKHFEGCGKQAIYIHFTSQFLLDDSLENSYGDFGRVLVHEWGHFRWGLFNEYPDTVVDGKRAKYFYHSTLTGLYEPVACPRKWNMMALKYTGNSRQPYRLCSGNPKDGYEEGCFSIAQMTQPEFSASIMNGNLAMEQIIHFCDNDTDDEGTLHNNEADNKQNRLCGGRSSWEVMREHNDFRDGANPSRDIDDVEPTFKIVRVKETGRPVVLVLDTSGSMLTNNRATKLASAVRGYLTSTISDGCRVGIVDFDKTAKTLSDLRQVDSDDTRRHLASLIKVDGSGGTCIACGLRNALDIIPANEGGKIILITDGQDGNRTSNIDEIQAECIGRGIIVDSIAFSDSAQDNIRSLADETGGKFFLQTDDPHSAGASEAFNENSGCSTSSPGRIILLSRVYAFTPDDAERRDFISVDPTVGMETKFTFSYFVRDQAIDVSLTSPSGVTFNNTYQGYYRDLSSKKITVSIKGIAEAGTWQFIIMNRHSSPQEVIVSVSSLPSREGVEPIVIKSFLSGTDADVTGNTPFVAYAEVRQGFYPIVQARVVATIERPRTADGRDLGPVEMILKDNGAGFDVTKNDGVYTKSFTKFTGIGYYGLSVRVENDGEAIVMRPSRGSRIDPYINPADLLKGILPEYANTTLLLPGAPIPENVGVKAPNFTRGISAGASRVSETPVGWTPESDILSPGKIFDLSVSSSDFDSATVNITFTAPGDDLDSGTATSYIIVRSNSSDVLKDDGTSGTYAINNVDILYGNLSSPSEFGTEETFSIRVPIQEGEGVASFFFAIFAEDEEGNKGELSNIVQATLREYIPPALEDIVPTTPKMTTIETSTSVTTQEPCRPNCKNGGICTERRRCRCPLGYNGRACETVVCQIQCQNGGYCPSPYKCKCRPGYKGQRCQITICSPPCMNGGVCDKPGHCQCKHGYRGINCLQAECKQPCHNGGYCARPDVCKCRRGFQGKNCQTASCSPPCRNGGRCVGKNRCSCTSGYGGKACEKPKCISGCRNGGTCLEPNICLCRPGYEGGSCHIRSKGRRTGRGYRAD</sequence>
<dbReference type="SMART" id="SM00327">
    <property type="entry name" value="VWA"/>
    <property type="match status" value="1"/>
</dbReference>
<feature type="disulfide bond" evidence="3">
    <location>
        <begin position="1086"/>
        <end position="1095"/>
    </location>
</feature>
<dbReference type="Pfam" id="PF13519">
    <property type="entry name" value="VWA_2"/>
    <property type="match status" value="1"/>
</dbReference>
<dbReference type="Pfam" id="PF25024">
    <property type="entry name" value="EGF_TEN"/>
    <property type="match status" value="1"/>
</dbReference>
<feature type="disulfide bond" evidence="3">
    <location>
        <begin position="1004"/>
        <end position="1014"/>
    </location>
</feature>
<dbReference type="InterPro" id="IPR002035">
    <property type="entry name" value="VWF_A"/>
</dbReference>
<dbReference type="PANTHER" id="PTHR14949:SF54">
    <property type="entry name" value="VWFD DOMAIN-CONTAINING PROTEIN"/>
    <property type="match status" value="1"/>
</dbReference>
<accession>A0A9Q1BLI9</accession>
<evidence type="ECO:0000313" key="7">
    <source>
        <dbReference type="Proteomes" id="UP001152320"/>
    </source>
</evidence>
<dbReference type="GO" id="GO:0005576">
    <property type="term" value="C:extracellular region"/>
    <property type="evidence" value="ECO:0007669"/>
    <property type="project" value="TreeGrafter"/>
</dbReference>
<keyword evidence="3" id="KW-0245">EGF-like domain</keyword>
<dbReference type="InterPro" id="IPR036465">
    <property type="entry name" value="vWFA_dom_sf"/>
</dbReference>
<dbReference type="PROSITE" id="PS00022">
    <property type="entry name" value="EGF_1"/>
    <property type="match status" value="3"/>
</dbReference>
<name>A0A9Q1BLI9_HOLLE</name>
<dbReference type="Proteomes" id="UP001152320">
    <property type="component" value="Chromosome 15"/>
</dbReference>
<organism evidence="6 7">
    <name type="scientific">Holothuria leucospilota</name>
    <name type="common">Black long sea cucumber</name>
    <name type="synonym">Mertensiothuria leucospilota</name>
    <dbReference type="NCBI Taxonomy" id="206669"/>
    <lineage>
        <taxon>Eukaryota</taxon>
        <taxon>Metazoa</taxon>
        <taxon>Echinodermata</taxon>
        <taxon>Eleutherozoa</taxon>
        <taxon>Echinozoa</taxon>
        <taxon>Holothuroidea</taxon>
        <taxon>Aspidochirotacea</taxon>
        <taxon>Aspidochirotida</taxon>
        <taxon>Holothuriidae</taxon>
        <taxon>Holothuria</taxon>
    </lineage>
</organism>